<dbReference type="UniPathway" id="UPA00219"/>
<keyword evidence="7" id="KW-0547">Nucleotide-binding</keyword>
<sequence>MERDFAALLEQCRRGGVEVRSDSRQVGPGDVFVAVPGASEDGARFIPAAAAAGAAWVVCRPEAAAAVPQGCTAVQHTDPRQALWRLAQARWHTDALPLRIIGVTGTNGKTTCAYLLERLFSETGHKVGVLGTVNYRWPGHAEPAPLTTPDPLHVHAMLAQMAAAGADVAVMEASSHAIEQQRVDGIPFAGAIFTNLTQDHLDYHKDMESYFKAKARLFLELPRADKAMAVNADDPWGRRLLELCPGALSFGLQKGGPQRRHLWGDLISAGPEGCHLRMRLGKAAWDLRSPLVGAFNASNLLAVQALALELGMEPETFTALEHFTGVCGRLERVPNPRGLHVFVDYAHTPDALVNVLKALRKAGFARIVTVFGCGGNRDRTKRPLMGEAVARWSDVAVLTSDNPRFEDPEAILKDVLPGLKTAREVLVEADRRTATARALEMLGQSDALLIAGKGHEDYQIVQGIKHHYSDQEVVRELLHCA</sequence>
<dbReference type="SUPFAM" id="SSF63418">
    <property type="entry name" value="MurE/MurF N-terminal domain"/>
    <property type="match status" value="1"/>
</dbReference>
<organism evidence="12 13">
    <name type="scientific">Desulfovibrio legallii</name>
    <dbReference type="NCBI Taxonomy" id="571438"/>
    <lineage>
        <taxon>Bacteria</taxon>
        <taxon>Pseudomonadati</taxon>
        <taxon>Thermodesulfobacteriota</taxon>
        <taxon>Desulfovibrionia</taxon>
        <taxon>Desulfovibrionales</taxon>
        <taxon>Desulfovibrionaceae</taxon>
        <taxon>Desulfovibrio</taxon>
    </lineage>
</organism>
<feature type="binding site" evidence="7">
    <location>
        <position position="174"/>
    </location>
    <ligand>
        <name>UDP-N-acetyl-alpha-D-muramoyl-L-alanyl-D-glutamate</name>
        <dbReference type="ChEBI" id="CHEBI:83900"/>
    </ligand>
</feature>
<feature type="domain" description="Mur ligase central" evidence="11">
    <location>
        <begin position="103"/>
        <end position="306"/>
    </location>
</feature>
<dbReference type="GO" id="GO:0071555">
    <property type="term" value="P:cell wall organization"/>
    <property type="evidence" value="ECO:0007669"/>
    <property type="project" value="UniProtKB-KW"/>
</dbReference>
<dbReference type="NCBIfam" id="TIGR01085">
    <property type="entry name" value="murE"/>
    <property type="match status" value="1"/>
</dbReference>
<feature type="binding site" evidence="7">
    <location>
        <position position="456"/>
    </location>
    <ligand>
        <name>meso-2,6-diaminopimelate</name>
        <dbReference type="ChEBI" id="CHEBI:57791"/>
    </ligand>
</feature>
<protein>
    <recommendedName>
        <fullName evidence="7">UDP-N-acetylmuramoyl-L-alanyl-D-glutamate--2,6-diaminopimelate ligase</fullName>
        <ecNumber evidence="7">6.3.2.13</ecNumber>
    </recommendedName>
    <alternativeName>
        <fullName evidence="7">Meso-A2pm-adding enzyme</fullName>
    </alternativeName>
    <alternativeName>
        <fullName evidence="7">Meso-diaminopimelate-adding enzyme</fullName>
    </alternativeName>
    <alternativeName>
        <fullName evidence="7">UDP-MurNAc-L-Ala-D-Glu:meso-diaminopimelate ligase</fullName>
    </alternativeName>
    <alternativeName>
        <fullName evidence="7">UDP-MurNAc-tripeptide synthetase</fullName>
    </alternativeName>
    <alternativeName>
        <fullName evidence="7">UDP-N-acetylmuramyl-tripeptide synthetase</fullName>
    </alternativeName>
</protein>
<keyword evidence="3 7" id="KW-0133">Cell shape</keyword>
<dbReference type="SUPFAM" id="SSF53244">
    <property type="entry name" value="MurD-like peptide ligases, peptide-binding domain"/>
    <property type="match status" value="1"/>
</dbReference>
<evidence type="ECO:0000313" key="13">
    <source>
        <dbReference type="Proteomes" id="UP000199355"/>
    </source>
</evidence>
<accession>A0A1G7LK31</accession>
<dbReference type="STRING" id="571438.SAMN05192586_106109"/>
<dbReference type="Pfam" id="PF02875">
    <property type="entry name" value="Mur_ligase_C"/>
    <property type="match status" value="1"/>
</dbReference>
<dbReference type="SUPFAM" id="SSF53623">
    <property type="entry name" value="MurD-like peptide ligases, catalytic domain"/>
    <property type="match status" value="1"/>
</dbReference>
<feature type="binding site" evidence="7">
    <location>
        <position position="452"/>
    </location>
    <ligand>
        <name>meso-2,6-diaminopimelate</name>
        <dbReference type="ChEBI" id="CHEBI:57791"/>
    </ligand>
</feature>
<feature type="binding site" evidence="7">
    <location>
        <begin position="401"/>
        <end position="404"/>
    </location>
    <ligand>
        <name>meso-2,6-diaminopimelate</name>
        <dbReference type="ChEBI" id="CHEBI:57791"/>
    </ligand>
</feature>
<dbReference type="NCBIfam" id="NF001124">
    <property type="entry name" value="PRK00139.1-2"/>
    <property type="match status" value="1"/>
</dbReference>
<evidence type="ECO:0000256" key="2">
    <source>
        <dbReference type="ARBA" id="ARBA00022618"/>
    </source>
</evidence>
<keyword evidence="2 7" id="KW-0132">Cell division</keyword>
<evidence type="ECO:0000259" key="10">
    <source>
        <dbReference type="Pfam" id="PF02875"/>
    </source>
</evidence>
<evidence type="ECO:0000256" key="6">
    <source>
        <dbReference type="ARBA" id="ARBA00023316"/>
    </source>
</evidence>
<dbReference type="GO" id="GO:0008765">
    <property type="term" value="F:UDP-N-acetylmuramoylalanyl-D-glutamate-2,6-diaminopimelate ligase activity"/>
    <property type="evidence" value="ECO:0007669"/>
    <property type="project" value="UniProtKB-UniRule"/>
</dbReference>
<dbReference type="InterPro" id="IPR005761">
    <property type="entry name" value="UDP-N-AcMur-Glu-dNH2Pim_ligase"/>
</dbReference>
<gene>
    <name evidence="7" type="primary">murE</name>
    <name evidence="12" type="ORF">SAMN05192586_106109</name>
</gene>
<feature type="domain" description="Mur ligase C-terminal" evidence="10">
    <location>
        <begin position="328"/>
        <end position="454"/>
    </location>
</feature>
<evidence type="ECO:0000256" key="8">
    <source>
        <dbReference type="RuleBase" id="RU004135"/>
    </source>
</evidence>
<evidence type="ECO:0000256" key="1">
    <source>
        <dbReference type="ARBA" id="ARBA00005898"/>
    </source>
</evidence>
<feature type="binding site" evidence="7">
    <location>
        <position position="23"/>
    </location>
    <ligand>
        <name>UDP-N-acetyl-alpha-D-muramoyl-L-alanyl-D-glutamate</name>
        <dbReference type="ChEBI" id="CHEBI:83900"/>
    </ligand>
</feature>
<dbReference type="EMBL" id="FNBX01000006">
    <property type="protein sequence ID" value="SDF49892.1"/>
    <property type="molecule type" value="Genomic_DNA"/>
</dbReference>
<keyword evidence="6 7" id="KW-0961">Cell wall biogenesis/degradation</keyword>
<dbReference type="HAMAP" id="MF_00208">
    <property type="entry name" value="MurE"/>
    <property type="match status" value="1"/>
</dbReference>
<evidence type="ECO:0000259" key="11">
    <source>
        <dbReference type="Pfam" id="PF08245"/>
    </source>
</evidence>
<dbReference type="GO" id="GO:0008360">
    <property type="term" value="P:regulation of cell shape"/>
    <property type="evidence" value="ECO:0007669"/>
    <property type="project" value="UniProtKB-KW"/>
</dbReference>
<keyword evidence="7" id="KW-0460">Magnesium</keyword>
<keyword evidence="7" id="KW-0067">ATP-binding</keyword>
<dbReference type="RefSeq" id="WP_092153352.1">
    <property type="nucleotide sequence ID" value="NZ_FNBX01000006.1"/>
</dbReference>
<evidence type="ECO:0000259" key="9">
    <source>
        <dbReference type="Pfam" id="PF01225"/>
    </source>
</evidence>
<feature type="modified residue" description="N6-carboxylysine" evidence="7">
    <location>
        <position position="214"/>
    </location>
</feature>
<reference evidence="13" key="1">
    <citation type="submission" date="2016-10" db="EMBL/GenBank/DDBJ databases">
        <authorList>
            <person name="Varghese N."/>
            <person name="Submissions S."/>
        </authorList>
    </citation>
    <scope>NUCLEOTIDE SEQUENCE [LARGE SCALE GENOMIC DNA]</scope>
    <source>
        <strain evidence="13">KHC7</strain>
    </source>
</reference>
<dbReference type="NCBIfam" id="NF001126">
    <property type="entry name" value="PRK00139.1-4"/>
    <property type="match status" value="1"/>
</dbReference>
<evidence type="ECO:0000256" key="5">
    <source>
        <dbReference type="ARBA" id="ARBA00023306"/>
    </source>
</evidence>
<dbReference type="GO" id="GO:0000287">
    <property type="term" value="F:magnesium ion binding"/>
    <property type="evidence" value="ECO:0007669"/>
    <property type="project" value="UniProtKB-UniRule"/>
</dbReference>
<comment type="cofactor">
    <cofactor evidence="7">
        <name>Mg(2+)</name>
        <dbReference type="ChEBI" id="CHEBI:18420"/>
    </cofactor>
</comment>
<evidence type="ECO:0000256" key="4">
    <source>
        <dbReference type="ARBA" id="ARBA00022984"/>
    </source>
</evidence>
<comment type="subcellular location">
    <subcellularLocation>
        <location evidence="7 8">Cytoplasm</location>
    </subcellularLocation>
</comment>
<feature type="short sequence motif" description="Meso-diaminopimelate recognition motif" evidence="7">
    <location>
        <begin position="401"/>
        <end position="404"/>
    </location>
</feature>
<name>A0A1G7LK31_9BACT</name>
<comment type="catalytic activity">
    <reaction evidence="7">
        <text>UDP-N-acetyl-alpha-D-muramoyl-L-alanyl-D-glutamate + meso-2,6-diaminopimelate + ATP = UDP-N-acetyl-alpha-D-muramoyl-L-alanyl-gamma-D-glutamyl-meso-2,6-diaminopimelate + ADP + phosphate + H(+)</text>
        <dbReference type="Rhea" id="RHEA:23676"/>
        <dbReference type="ChEBI" id="CHEBI:15378"/>
        <dbReference type="ChEBI" id="CHEBI:30616"/>
        <dbReference type="ChEBI" id="CHEBI:43474"/>
        <dbReference type="ChEBI" id="CHEBI:57791"/>
        <dbReference type="ChEBI" id="CHEBI:83900"/>
        <dbReference type="ChEBI" id="CHEBI:83905"/>
        <dbReference type="ChEBI" id="CHEBI:456216"/>
        <dbReference type="EC" id="6.3.2.13"/>
    </reaction>
</comment>
<feature type="binding site" evidence="7">
    <location>
        <position position="180"/>
    </location>
    <ligand>
        <name>UDP-N-acetyl-alpha-D-muramoyl-L-alanyl-D-glutamate</name>
        <dbReference type="ChEBI" id="CHEBI:83900"/>
    </ligand>
</feature>
<comment type="PTM">
    <text evidence="7">Carboxylation is probably crucial for Mg(2+) binding and, consequently, for the gamma-phosphate positioning of ATP.</text>
</comment>
<comment type="similarity">
    <text evidence="1 7">Belongs to the MurCDEF family. MurE subfamily.</text>
</comment>
<feature type="binding site" evidence="7">
    <location>
        <begin position="105"/>
        <end position="111"/>
    </location>
    <ligand>
        <name>ATP</name>
        <dbReference type="ChEBI" id="CHEBI:30616"/>
    </ligand>
</feature>
<comment type="pathway">
    <text evidence="7 8">Cell wall biogenesis; peptidoglycan biosynthesis.</text>
</comment>
<feature type="binding site" evidence="7">
    <location>
        <begin position="147"/>
        <end position="148"/>
    </location>
    <ligand>
        <name>UDP-N-acetyl-alpha-D-muramoyl-L-alanyl-D-glutamate</name>
        <dbReference type="ChEBI" id="CHEBI:83900"/>
    </ligand>
</feature>
<dbReference type="InterPro" id="IPR036565">
    <property type="entry name" value="Mur-like_cat_sf"/>
</dbReference>
<dbReference type="InterPro" id="IPR000713">
    <property type="entry name" value="Mur_ligase_N"/>
</dbReference>
<keyword evidence="4 7" id="KW-0573">Peptidoglycan synthesis</keyword>
<dbReference type="InterPro" id="IPR035911">
    <property type="entry name" value="MurE/MurF_N"/>
</dbReference>
<dbReference type="GO" id="GO:0005524">
    <property type="term" value="F:ATP binding"/>
    <property type="evidence" value="ECO:0007669"/>
    <property type="project" value="UniProtKB-UniRule"/>
</dbReference>
<dbReference type="InterPro" id="IPR013221">
    <property type="entry name" value="Mur_ligase_cen"/>
</dbReference>
<dbReference type="GO" id="GO:0051301">
    <property type="term" value="P:cell division"/>
    <property type="evidence" value="ECO:0007669"/>
    <property type="project" value="UniProtKB-KW"/>
</dbReference>
<comment type="function">
    <text evidence="7">Catalyzes the addition of meso-diaminopimelic acid to the nucleotide precursor UDP-N-acetylmuramoyl-L-alanyl-D-glutamate (UMAG) in the biosynthesis of bacterial cell-wall peptidoglycan.</text>
</comment>
<dbReference type="PANTHER" id="PTHR23135:SF4">
    <property type="entry name" value="UDP-N-ACETYLMURAMOYL-L-ALANYL-D-GLUTAMATE--2,6-DIAMINOPIMELATE LIGASE MURE HOMOLOG, CHLOROPLASTIC"/>
    <property type="match status" value="1"/>
</dbReference>
<keyword evidence="5 7" id="KW-0131">Cell cycle</keyword>
<keyword evidence="13" id="KW-1185">Reference proteome</keyword>
<keyword evidence="7" id="KW-0963">Cytoplasm</keyword>
<dbReference type="EC" id="6.3.2.13" evidence="7"/>
<dbReference type="Gene3D" id="3.40.1190.10">
    <property type="entry name" value="Mur-like, catalytic domain"/>
    <property type="match status" value="1"/>
</dbReference>
<feature type="binding site" evidence="7">
    <location>
        <position position="182"/>
    </location>
    <ligand>
        <name>UDP-N-acetyl-alpha-D-muramoyl-L-alanyl-D-glutamate</name>
        <dbReference type="ChEBI" id="CHEBI:83900"/>
    </ligand>
</feature>
<dbReference type="Pfam" id="PF08245">
    <property type="entry name" value="Mur_ligase_M"/>
    <property type="match status" value="1"/>
</dbReference>
<dbReference type="Gene3D" id="3.90.190.20">
    <property type="entry name" value="Mur ligase, C-terminal domain"/>
    <property type="match status" value="1"/>
</dbReference>
<comment type="caution">
    <text evidence="7">Lacks conserved residue(s) required for the propagation of feature annotation.</text>
</comment>
<evidence type="ECO:0000256" key="3">
    <source>
        <dbReference type="ARBA" id="ARBA00022960"/>
    </source>
</evidence>
<dbReference type="Gene3D" id="3.40.1390.10">
    <property type="entry name" value="MurE/MurF, N-terminal domain"/>
    <property type="match status" value="1"/>
</dbReference>
<proteinExistence type="inferred from homology"/>
<dbReference type="InterPro" id="IPR036615">
    <property type="entry name" value="Mur_ligase_C_dom_sf"/>
</dbReference>
<evidence type="ECO:0000256" key="7">
    <source>
        <dbReference type="HAMAP-Rule" id="MF_00208"/>
    </source>
</evidence>
<dbReference type="InterPro" id="IPR004101">
    <property type="entry name" value="Mur_ligase_C"/>
</dbReference>
<dbReference type="PANTHER" id="PTHR23135">
    <property type="entry name" value="MUR LIGASE FAMILY MEMBER"/>
    <property type="match status" value="1"/>
</dbReference>
<dbReference type="Pfam" id="PF01225">
    <property type="entry name" value="Mur_ligase"/>
    <property type="match status" value="1"/>
</dbReference>
<dbReference type="Proteomes" id="UP000199355">
    <property type="component" value="Unassembled WGS sequence"/>
</dbReference>
<feature type="domain" description="Mur ligase N-terminal catalytic" evidence="9">
    <location>
        <begin position="19"/>
        <end position="67"/>
    </location>
</feature>
<dbReference type="OrthoDB" id="9800958at2"/>
<evidence type="ECO:0000313" key="12">
    <source>
        <dbReference type="EMBL" id="SDF49892.1"/>
    </source>
</evidence>
<dbReference type="AlphaFoldDB" id="A0A1G7LK31"/>
<dbReference type="GO" id="GO:0009252">
    <property type="term" value="P:peptidoglycan biosynthetic process"/>
    <property type="evidence" value="ECO:0007669"/>
    <property type="project" value="UniProtKB-UniRule"/>
</dbReference>
<keyword evidence="7 12" id="KW-0436">Ligase</keyword>
<dbReference type="GO" id="GO:0005737">
    <property type="term" value="C:cytoplasm"/>
    <property type="evidence" value="ECO:0007669"/>
    <property type="project" value="UniProtKB-SubCell"/>
</dbReference>
<feature type="binding site" evidence="7">
    <location>
        <position position="377"/>
    </location>
    <ligand>
        <name>meso-2,6-diaminopimelate</name>
        <dbReference type="ChEBI" id="CHEBI:57791"/>
    </ligand>
</feature>